<feature type="region of interest" description="Disordered" evidence="1">
    <location>
        <begin position="303"/>
        <end position="344"/>
    </location>
</feature>
<feature type="region of interest" description="Disordered" evidence="1">
    <location>
        <begin position="172"/>
        <end position="222"/>
    </location>
</feature>
<dbReference type="InterPro" id="IPR000073">
    <property type="entry name" value="AB_hydrolase_1"/>
</dbReference>
<evidence type="ECO:0000313" key="4">
    <source>
        <dbReference type="Proteomes" id="UP000307440"/>
    </source>
</evidence>
<dbReference type="OrthoDB" id="3248508at2759"/>
<sequence length="432" mass="48128">MTTLLHLVYIHGFQGNDTSFQSFPLHLQEHLSSRIPPGSSFRIQSSLYPTYKSVKPISHATRNFLEWLSTQPEGPVIVIGHSMGGLLAADAALDPSNAIDPSTGRPKRIIGVIAFDTPFLGMHPHVVISGIASLLPNDSDEEKAKEDKKLDKHPEIHIVSDNVTDEWEDMKKKIHRRSRQQFDTNVSPHLDIPARGGETSPTPSLYSQSSSTLSHRSRSRSPSPFLERAIDLVASYTDPEDPFVRWFRKHADDPLRASKRWMVERFQFGGCMFDPSGLKSRYTHLTSWQGGLWINYWTQTVPPGAPTDSDSAEREDQASNDEALVENGIVSDPTSNTRKGHRASNKLRKLKDGTPATVPAKTPRHFVVLPTGLGQHIGGFERWEKVLVAGAQDEVEAHCGLFIPTKNLEYSTFVHRVADRILGWVDSAKSHG</sequence>
<dbReference type="EMBL" id="ML210149">
    <property type="protein sequence ID" value="TFK29494.1"/>
    <property type="molecule type" value="Genomic_DNA"/>
</dbReference>
<protein>
    <recommendedName>
        <fullName evidence="2">AB hydrolase-1 domain-containing protein</fullName>
    </recommendedName>
</protein>
<dbReference type="STRING" id="230819.A0A5C3L8Y9"/>
<organism evidence="3 4">
    <name type="scientific">Coprinopsis marcescibilis</name>
    <name type="common">Agaric fungus</name>
    <name type="synonym">Psathyrella marcescibilis</name>
    <dbReference type="NCBI Taxonomy" id="230819"/>
    <lineage>
        <taxon>Eukaryota</taxon>
        <taxon>Fungi</taxon>
        <taxon>Dikarya</taxon>
        <taxon>Basidiomycota</taxon>
        <taxon>Agaricomycotina</taxon>
        <taxon>Agaricomycetes</taxon>
        <taxon>Agaricomycetidae</taxon>
        <taxon>Agaricales</taxon>
        <taxon>Agaricineae</taxon>
        <taxon>Psathyrellaceae</taxon>
        <taxon>Coprinopsis</taxon>
    </lineage>
</organism>
<evidence type="ECO:0000259" key="2">
    <source>
        <dbReference type="Pfam" id="PF12697"/>
    </source>
</evidence>
<gene>
    <name evidence="3" type="ORF">FA15DRAFT_752622</name>
</gene>
<proteinExistence type="predicted"/>
<evidence type="ECO:0000256" key="1">
    <source>
        <dbReference type="SAM" id="MobiDB-lite"/>
    </source>
</evidence>
<dbReference type="Gene3D" id="3.40.50.1820">
    <property type="entry name" value="alpha/beta hydrolase"/>
    <property type="match status" value="1"/>
</dbReference>
<dbReference type="PANTHER" id="PTHR47842">
    <property type="entry name" value="EXPRESSED PROTEIN"/>
    <property type="match status" value="1"/>
</dbReference>
<dbReference type="InterPro" id="IPR029058">
    <property type="entry name" value="AB_hydrolase_fold"/>
</dbReference>
<feature type="domain" description="AB hydrolase-1" evidence="2">
    <location>
        <begin position="8"/>
        <end position="245"/>
    </location>
</feature>
<dbReference type="Proteomes" id="UP000307440">
    <property type="component" value="Unassembled WGS sequence"/>
</dbReference>
<reference evidence="3 4" key="1">
    <citation type="journal article" date="2019" name="Nat. Ecol. Evol.">
        <title>Megaphylogeny resolves global patterns of mushroom evolution.</title>
        <authorList>
            <person name="Varga T."/>
            <person name="Krizsan K."/>
            <person name="Foldi C."/>
            <person name="Dima B."/>
            <person name="Sanchez-Garcia M."/>
            <person name="Sanchez-Ramirez S."/>
            <person name="Szollosi G.J."/>
            <person name="Szarkandi J.G."/>
            <person name="Papp V."/>
            <person name="Albert L."/>
            <person name="Andreopoulos W."/>
            <person name="Angelini C."/>
            <person name="Antonin V."/>
            <person name="Barry K.W."/>
            <person name="Bougher N.L."/>
            <person name="Buchanan P."/>
            <person name="Buyck B."/>
            <person name="Bense V."/>
            <person name="Catcheside P."/>
            <person name="Chovatia M."/>
            <person name="Cooper J."/>
            <person name="Damon W."/>
            <person name="Desjardin D."/>
            <person name="Finy P."/>
            <person name="Geml J."/>
            <person name="Haridas S."/>
            <person name="Hughes K."/>
            <person name="Justo A."/>
            <person name="Karasinski D."/>
            <person name="Kautmanova I."/>
            <person name="Kiss B."/>
            <person name="Kocsube S."/>
            <person name="Kotiranta H."/>
            <person name="LaButti K.M."/>
            <person name="Lechner B.E."/>
            <person name="Liimatainen K."/>
            <person name="Lipzen A."/>
            <person name="Lukacs Z."/>
            <person name="Mihaltcheva S."/>
            <person name="Morgado L.N."/>
            <person name="Niskanen T."/>
            <person name="Noordeloos M.E."/>
            <person name="Ohm R.A."/>
            <person name="Ortiz-Santana B."/>
            <person name="Ovrebo C."/>
            <person name="Racz N."/>
            <person name="Riley R."/>
            <person name="Savchenko A."/>
            <person name="Shiryaev A."/>
            <person name="Soop K."/>
            <person name="Spirin V."/>
            <person name="Szebenyi C."/>
            <person name="Tomsovsky M."/>
            <person name="Tulloss R.E."/>
            <person name="Uehling J."/>
            <person name="Grigoriev I.V."/>
            <person name="Vagvolgyi C."/>
            <person name="Papp T."/>
            <person name="Martin F.M."/>
            <person name="Miettinen O."/>
            <person name="Hibbett D.S."/>
            <person name="Nagy L.G."/>
        </authorList>
    </citation>
    <scope>NUCLEOTIDE SEQUENCE [LARGE SCALE GENOMIC DNA]</scope>
    <source>
        <strain evidence="3 4">CBS 121175</strain>
    </source>
</reference>
<keyword evidence="4" id="KW-1185">Reference proteome</keyword>
<name>A0A5C3L8Y9_COPMA</name>
<accession>A0A5C3L8Y9</accession>
<dbReference type="Pfam" id="PF12697">
    <property type="entry name" value="Abhydrolase_6"/>
    <property type="match status" value="1"/>
</dbReference>
<dbReference type="PANTHER" id="PTHR47842:SF3">
    <property type="entry name" value="DUF676 DOMAIN-CONTAINING PROTEIN"/>
    <property type="match status" value="1"/>
</dbReference>
<feature type="compositionally biased region" description="Low complexity" evidence="1">
    <location>
        <begin position="199"/>
        <end position="222"/>
    </location>
</feature>
<dbReference type="AlphaFoldDB" id="A0A5C3L8Y9"/>
<evidence type="ECO:0000313" key="3">
    <source>
        <dbReference type="EMBL" id="TFK29494.1"/>
    </source>
</evidence>
<dbReference type="SUPFAM" id="SSF53474">
    <property type="entry name" value="alpha/beta-Hydrolases"/>
    <property type="match status" value="1"/>
</dbReference>